<evidence type="ECO:0000256" key="3">
    <source>
        <dbReference type="ARBA" id="ARBA00022989"/>
    </source>
</evidence>
<feature type="transmembrane region" description="Helical" evidence="6">
    <location>
        <begin position="179"/>
        <end position="197"/>
    </location>
</feature>
<dbReference type="SUPFAM" id="SSF81321">
    <property type="entry name" value="Family A G protein-coupled receptor-like"/>
    <property type="match status" value="1"/>
</dbReference>
<feature type="transmembrane region" description="Helical" evidence="6">
    <location>
        <begin position="86"/>
        <end position="110"/>
    </location>
</feature>
<sequence length="480" mass="54364">MVEQNDATAGPLRDQSLGNGLAPDLINIEDCAIIRLTPVLLFLVTLLLMAMLTHALRSMYAGGDGSLGRRWEFRDETPLLGSDRSLFIAMGVIALFSLASTVSLLSFLTYRFVYWQRYYKNPLAQNQYVVLIYNLLLVDMQQAIAFMISLYWASRGGVHFGEAACYLQGWWIQTGDPGSGLFVLSIALHTGAVVLRGRQLPFHTFVYCVIGLWMFILLLGFIPVGLYGSDVFVISEANWLIEYLPQCWLSPEHENERLWGHYIWIFISEFGTIVLYTIMFFHLRRKMNQAKKLRQGHQEGLRRLNRVVIYMVIYPLMYLVLSLPLAAGRMATARGAAPSKTYFGIAGSLMALSGTVDVLVYTLTRRHLLLDTEHSTTDRNYNITDSHWQTHISTNAVSKSKSRNTLRIGTRLGSRFRHSMHEGGNDAPRSPFDGSTEDIVPKNDMELSPFHGVYQETTIEISHEPATPVESMEPIERRHS</sequence>
<accession>A0A9W9EHD7</accession>
<gene>
    <name evidence="8" type="ORF">NUU61_010110</name>
</gene>
<protein>
    <recommendedName>
        <fullName evidence="7">G protein-coupled receptor GPR1/2/3 C-terminal domain-containing protein</fullName>
    </recommendedName>
</protein>
<feature type="transmembrane region" description="Helical" evidence="6">
    <location>
        <begin position="341"/>
        <end position="363"/>
    </location>
</feature>
<feature type="domain" description="G protein-coupled receptor GPR1/2/3 C-terminal" evidence="7">
    <location>
        <begin position="302"/>
        <end position="367"/>
    </location>
</feature>
<dbReference type="Pfam" id="PF11970">
    <property type="entry name" value="GPR_Gpa2_C"/>
    <property type="match status" value="1"/>
</dbReference>
<evidence type="ECO:0000256" key="2">
    <source>
        <dbReference type="ARBA" id="ARBA00022692"/>
    </source>
</evidence>
<evidence type="ECO:0000256" key="1">
    <source>
        <dbReference type="ARBA" id="ARBA00004141"/>
    </source>
</evidence>
<keyword evidence="4 6" id="KW-0472">Membrane</keyword>
<dbReference type="GO" id="GO:0005886">
    <property type="term" value="C:plasma membrane"/>
    <property type="evidence" value="ECO:0007669"/>
    <property type="project" value="TreeGrafter"/>
</dbReference>
<evidence type="ECO:0000256" key="4">
    <source>
        <dbReference type="ARBA" id="ARBA00023136"/>
    </source>
</evidence>
<evidence type="ECO:0000313" key="8">
    <source>
        <dbReference type="EMBL" id="KAJ5081846.1"/>
    </source>
</evidence>
<name>A0A9W9EHD7_9EURO</name>
<comment type="caution">
    <text evidence="8">The sequence shown here is derived from an EMBL/GenBank/DDBJ whole genome shotgun (WGS) entry which is preliminary data.</text>
</comment>
<dbReference type="InterPro" id="IPR022596">
    <property type="entry name" value="GPR1/2/3_C"/>
</dbReference>
<dbReference type="PANTHER" id="PTHR23112:SF41">
    <property type="entry name" value="G-PROTEIN COUPLED RECEPTORS FAMILY 1 PROFILE DOMAIN-CONTAINING PROTEIN-RELATED"/>
    <property type="match status" value="1"/>
</dbReference>
<dbReference type="PANTHER" id="PTHR23112">
    <property type="entry name" value="G PROTEIN-COUPLED RECEPTOR 157-RELATED"/>
    <property type="match status" value="1"/>
</dbReference>
<feature type="region of interest" description="Disordered" evidence="5">
    <location>
        <begin position="414"/>
        <end position="438"/>
    </location>
</feature>
<proteinExistence type="predicted"/>
<dbReference type="OrthoDB" id="100006at2759"/>
<evidence type="ECO:0000256" key="5">
    <source>
        <dbReference type="SAM" id="MobiDB-lite"/>
    </source>
</evidence>
<dbReference type="GeneID" id="81399804"/>
<feature type="transmembrane region" description="Helical" evidence="6">
    <location>
        <begin position="39"/>
        <end position="60"/>
    </location>
</feature>
<evidence type="ECO:0000256" key="6">
    <source>
        <dbReference type="SAM" id="Phobius"/>
    </source>
</evidence>
<feature type="region of interest" description="Disordered" evidence="5">
    <location>
        <begin position="460"/>
        <end position="480"/>
    </location>
</feature>
<dbReference type="RefSeq" id="XP_056507133.1">
    <property type="nucleotide sequence ID" value="XM_056660635.1"/>
</dbReference>
<dbReference type="GO" id="GO:0004930">
    <property type="term" value="F:G protein-coupled receptor activity"/>
    <property type="evidence" value="ECO:0007669"/>
    <property type="project" value="TreeGrafter"/>
</dbReference>
<keyword evidence="2 6" id="KW-0812">Transmembrane</keyword>
<dbReference type="EMBL" id="JAPMSZ010000012">
    <property type="protein sequence ID" value="KAJ5081846.1"/>
    <property type="molecule type" value="Genomic_DNA"/>
</dbReference>
<dbReference type="Proteomes" id="UP001141434">
    <property type="component" value="Unassembled WGS sequence"/>
</dbReference>
<feature type="transmembrane region" description="Helical" evidence="6">
    <location>
        <begin position="262"/>
        <end position="283"/>
    </location>
</feature>
<reference evidence="8" key="1">
    <citation type="submission" date="2022-11" db="EMBL/GenBank/DDBJ databases">
        <authorList>
            <person name="Petersen C."/>
        </authorList>
    </citation>
    <scope>NUCLEOTIDE SEQUENCE</scope>
    <source>
        <strain evidence="8">IBT 34128</strain>
    </source>
</reference>
<evidence type="ECO:0000259" key="7">
    <source>
        <dbReference type="Pfam" id="PF11970"/>
    </source>
</evidence>
<comment type="subcellular location">
    <subcellularLocation>
        <location evidence="1">Membrane</location>
        <topology evidence="1">Multi-pass membrane protein</topology>
    </subcellularLocation>
</comment>
<reference evidence="8" key="2">
    <citation type="journal article" date="2023" name="IMA Fungus">
        <title>Comparative genomic study of the Penicillium genus elucidates a diverse pangenome and 15 lateral gene transfer events.</title>
        <authorList>
            <person name="Petersen C."/>
            <person name="Sorensen T."/>
            <person name="Nielsen M.R."/>
            <person name="Sondergaard T.E."/>
            <person name="Sorensen J.L."/>
            <person name="Fitzpatrick D.A."/>
            <person name="Frisvad J.C."/>
            <person name="Nielsen K.L."/>
        </authorList>
    </citation>
    <scope>NUCLEOTIDE SEQUENCE</scope>
    <source>
        <strain evidence="8">IBT 34128</strain>
    </source>
</reference>
<feature type="transmembrane region" description="Helical" evidence="6">
    <location>
        <begin position="204"/>
        <end position="226"/>
    </location>
</feature>
<keyword evidence="9" id="KW-1185">Reference proteome</keyword>
<evidence type="ECO:0000313" key="9">
    <source>
        <dbReference type="Proteomes" id="UP001141434"/>
    </source>
</evidence>
<feature type="transmembrane region" description="Helical" evidence="6">
    <location>
        <begin position="131"/>
        <end position="153"/>
    </location>
</feature>
<dbReference type="AlphaFoldDB" id="A0A9W9EHD7"/>
<dbReference type="GO" id="GO:0007189">
    <property type="term" value="P:adenylate cyclase-activating G protein-coupled receptor signaling pathway"/>
    <property type="evidence" value="ECO:0007669"/>
    <property type="project" value="TreeGrafter"/>
</dbReference>
<keyword evidence="3 6" id="KW-1133">Transmembrane helix</keyword>
<feature type="transmembrane region" description="Helical" evidence="6">
    <location>
        <begin position="304"/>
        <end position="321"/>
    </location>
</feature>
<organism evidence="8 9">
    <name type="scientific">Penicillium alfredii</name>
    <dbReference type="NCBI Taxonomy" id="1506179"/>
    <lineage>
        <taxon>Eukaryota</taxon>
        <taxon>Fungi</taxon>
        <taxon>Dikarya</taxon>
        <taxon>Ascomycota</taxon>
        <taxon>Pezizomycotina</taxon>
        <taxon>Eurotiomycetes</taxon>
        <taxon>Eurotiomycetidae</taxon>
        <taxon>Eurotiales</taxon>
        <taxon>Aspergillaceae</taxon>
        <taxon>Penicillium</taxon>
    </lineage>
</organism>
<dbReference type="Gene3D" id="1.20.1070.10">
    <property type="entry name" value="Rhodopsin 7-helix transmembrane proteins"/>
    <property type="match status" value="1"/>
</dbReference>